<evidence type="ECO:0000313" key="1">
    <source>
        <dbReference type="EMBL" id="PLW15761.1"/>
    </source>
</evidence>
<dbReference type="AlphaFoldDB" id="A0A2N5SRA5"/>
<dbReference type="Proteomes" id="UP000235388">
    <property type="component" value="Unassembled WGS sequence"/>
</dbReference>
<name>A0A2N5SRA5_9BASI</name>
<sequence>MTDIAQREADTLSQWAISAFGMVHHPPDGRYQPSGGFIPPPDARLRSSGGFTTLFKRGVKGSQTGPISVSVEELWPAPDTATCSAAVGSMSQIP</sequence>
<dbReference type="EMBL" id="PGCJ01000887">
    <property type="protein sequence ID" value="PLW15761.1"/>
    <property type="molecule type" value="Genomic_DNA"/>
</dbReference>
<evidence type="ECO:0000313" key="2">
    <source>
        <dbReference type="Proteomes" id="UP000235388"/>
    </source>
</evidence>
<protein>
    <submittedName>
        <fullName evidence="1">Uncharacterized protein</fullName>
    </submittedName>
</protein>
<keyword evidence="2" id="KW-1185">Reference proteome</keyword>
<organism evidence="1 2">
    <name type="scientific">Puccinia coronata f. sp. avenae</name>
    <dbReference type="NCBI Taxonomy" id="200324"/>
    <lineage>
        <taxon>Eukaryota</taxon>
        <taxon>Fungi</taxon>
        <taxon>Dikarya</taxon>
        <taxon>Basidiomycota</taxon>
        <taxon>Pucciniomycotina</taxon>
        <taxon>Pucciniomycetes</taxon>
        <taxon>Pucciniales</taxon>
        <taxon>Pucciniaceae</taxon>
        <taxon>Puccinia</taxon>
    </lineage>
</organism>
<comment type="caution">
    <text evidence="1">The sequence shown here is derived from an EMBL/GenBank/DDBJ whole genome shotgun (WGS) entry which is preliminary data.</text>
</comment>
<accession>A0A2N5SRA5</accession>
<gene>
    <name evidence="1" type="ORF">PCANC_13453</name>
</gene>
<reference evidence="1 2" key="1">
    <citation type="submission" date="2017-11" db="EMBL/GenBank/DDBJ databases">
        <title>De novo assembly and phasing of dikaryotic genomes from two isolates of Puccinia coronata f. sp. avenae, the causal agent of oat crown rust.</title>
        <authorList>
            <person name="Miller M.E."/>
            <person name="Zhang Y."/>
            <person name="Omidvar V."/>
            <person name="Sperschneider J."/>
            <person name="Schwessinger B."/>
            <person name="Raley C."/>
            <person name="Palmer J.M."/>
            <person name="Garnica D."/>
            <person name="Upadhyaya N."/>
            <person name="Rathjen J."/>
            <person name="Taylor J.M."/>
            <person name="Park R.F."/>
            <person name="Dodds P.N."/>
            <person name="Hirsch C.D."/>
            <person name="Kianian S.F."/>
            <person name="Figueroa M."/>
        </authorList>
    </citation>
    <scope>NUCLEOTIDE SEQUENCE [LARGE SCALE GENOMIC DNA]</scope>
    <source>
        <strain evidence="1">12NC29</strain>
    </source>
</reference>
<proteinExistence type="predicted"/>